<gene>
    <name evidence="3" type="ORF">RCA23_c29850</name>
</gene>
<dbReference type="RefSeq" id="WP_044051024.1">
    <property type="nucleotide sequence ID" value="NZ_CP003984.1"/>
</dbReference>
<name>A0AAN0RLQ3_9RHOB</name>
<reference evidence="3 4" key="1">
    <citation type="journal article" date="2014" name="ISME J.">
        <title>Adaptation of an abundant Roseobacter RCA organism to pelagic systems revealed by genomic and transcriptomic analyses.</title>
        <authorList>
            <person name="Voget S."/>
            <person name="Wemheuer B."/>
            <person name="Brinkhoff T."/>
            <person name="Vollmers J."/>
            <person name="Dietrich S."/>
            <person name="Giebel H.A."/>
            <person name="Beardsley C."/>
            <person name="Sardemann C."/>
            <person name="Bakenhus I."/>
            <person name="Billerbeck S."/>
            <person name="Daniel R."/>
            <person name="Simon M."/>
        </authorList>
    </citation>
    <scope>NUCLEOTIDE SEQUENCE [LARGE SCALE GENOMIC DNA]</scope>
    <source>
        <strain evidence="3 4">RCA23</strain>
    </source>
</reference>
<evidence type="ECO:0000313" key="4">
    <source>
        <dbReference type="Proteomes" id="UP000028680"/>
    </source>
</evidence>
<feature type="domain" description="YdbS-like PH" evidence="2">
    <location>
        <begin position="96"/>
        <end position="183"/>
    </location>
</feature>
<dbReference type="NCBIfam" id="NF040894">
    <property type="entry name" value="puhB_PGC"/>
    <property type="match status" value="1"/>
</dbReference>
<dbReference type="AlphaFoldDB" id="A0AAN0RLQ3"/>
<keyword evidence="1" id="KW-0472">Membrane</keyword>
<dbReference type="InterPro" id="IPR054839">
    <property type="entry name" value="puhB_PGC"/>
</dbReference>
<dbReference type="Proteomes" id="UP000028680">
    <property type="component" value="Chromosome"/>
</dbReference>
<keyword evidence="4" id="KW-1185">Reference proteome</keyword>
<evidence type="ECO:0000259" key="2">
    <source>
        <dbReference type="Pfam" id="PF03703"/>
    </source>
</evidence>
<sequence>MSHDDFNFEPIRGLPEALPADEYILWQGRPNSLRLAKDAWSLNWVIGYFIALAVIRVISVSDMMSLTSAMAQGIPFLVAGALTALILFGVATVQARSTVYTLTNKRACLRIGAALTMTLNLPYVCIGNAQVALRKSGLGTITFELIGETRLSYLMTWPHVRPWYMSRTQPAFRSIPDAERVAALFAEAAETRVSMPKVTQRDYSKTDSIAAE</sequence>
<dbReference type="Pfam" id="PF03703">
    <property type="entry name" value="bPH_2"/>
    <property type="match status" value="1"/>
</dbReference>
<evidence type="ECO:0000313" key="3">
    <source>
        <dbReference type="EMBL" id="AII88485.1"/>
    </source>
</evidence>
<organism evidence="3 4">
    <name type="scientific">Planktomarina temperata RCA23</name>
    <dbReference type="NCBI Taxonomy" id="666509"/>
    <lineage>
        <taxon>Bacteria</taxon>
        <taxon>Pseudomonadati</taxon>
        <taxon>Pseudomonadota</taxon>
        <taxon>Alphaproteobacteria</taxon>
        <taxon>Rhodobacterales</taxon>
        <taxon>Paracoccaceae</taxon>
        <taxon>Planktomarina</taxon>
    </lineage>
</organism>
<protein>
    <recommendedName>
        <fullName evidence="2">YdbS-like PH domain-containing protein</fullName>
    </recommendedName>
</protein>
<feature type="transmembrane region" description="Helical" evidence="1">
    <location>
        <begin position="39"/>
        <end position="58"/>
    </location>
</feature>
<dbReference type="InterPro" id="IPR005182">
    <property type="entry name" value="YdbS-like_PH"/>
</dbReference>
<keyword evidence="1" id="KW-1133">Transmembrane helix</keyword>
<keyword evidence="1" id="KW-0812">Transmembrane</keyword>
<evidence type="ECO:0000256" key="1">
    <source>
        <dbReference type="SAM" id="Phobius"/>
    </source>
</evidence>
<dbReference type="EMBL" id="CP003984">
    <property type="protein sequence ID" value="AII88485.1"/>
    <property type="molecule type" value="Genomic_DNA"/>
</dbReference>
<dbReference type="KEGG" id="ptp:RCA23_c29850"/>
<proteinExistence type="predicted"/>
<feature type="transmembrane region" description="Helical" evidence="1">
    <location>
        <begin position="70"/>
        <end position="91"/>
    </location>
</feature>
<accession>A0AAN0RLQ3</accession>